<evidence type="ECO:0000313" key="9">
    <source>
        <dbReference type="EMBL" id="TJZ63942.1"/>
    </source>
</evidence>
<keyword evidence="5 8" id="KW-0812">Transmembrane</keyword>
<comment type="subcellular location">
    <subcellularLocation>
        <location evidence="1">Cell membrane</location>
        <topology evidence="1">Multi-pass membrane protein</topology>
    </subcellularLocation>
</comment>
<dbReference type="EMBL" id="SUMF01000054">
    <property type="protein sequence ID" value="TJZ63942.1"/>
    <property type="molecule type" value="Genomic_DNA"/>
</dbReference>
<dbReference type="PANTHER" id="PTHR30472">
    <property type="entry name" value="FERRIC ENTEROBACTIN TRANSPORT SYSTEM PERMEASE PROTEIN"/>
    <property type="match status" value="1"/>
</dbReference>
<dbReference type="GO" id="GO:0033214">
    <property type="term" value="P:siderophore-iron import into cell"/>
    <property type="evidence" value="ECO:0007669"/>
    <property type="project" value="TreeGrafter"/>
</dbReference>
<accession>A0A4U0PAM3</accession>
<feature type="transmembrane region" description="Helical" evidence="8">
    <location>
        <begin position="180"/>
        <end position="203"/>
    </location>
</feature>
<dbReference type="GO" id="GO:0005886">
    <property type="term" value="C:plasma membrane"/>
    <property type="evidence" value="ECO:0007669"/>
    <property type="project" value="UniProtKB-SubCell"/>
</dbReference>
<keyword evidence="10" id="KW-1185">Reference proteome</keyword>
<dbReference type="GO" id="GO:0022857">
    <property type="term" value="F:transmembrane transporter activity"/>
    <property type="evidence" value="ECO:0007669"/>
    <property type="project" value="InterPro"/>
</dbReference>
<evidence type="ECO:0000256" key="6">
    <source>
        <dbReference type="ARBA" id="ARBA00022989"/>
    </source>
</evidence>
<keyword evidence="6 8" id="KW-1133">Transmembrane helix</keyword>
<keyword evidence="4" id="KW-1003">Cell membrane</keyword>
<protein>
    <submittedName>
        <fullName evidence="9">Iron ABC transporter permease</fullName>
    </submittedName>
</protein>
<comment type="caution">
    <text evidence="9">The sequence shown here is derived from an EMBL/GenBank/DDBJ whole genome shotgun (WGS) entry which is preliminary data.</text>
</comment>
<feature type="non-terminal residue" evidence="9">
    <location>
        <position position="1"/>
    </location>
</feature>
<comment type="similarity">
    <text evidence="2">Belongs to the binding-protein-dependent transport system permease family. FecCD subfamily.</text>
</comment>
<dbReference type="AlphaFoldDB" id="A0A4U0PAM3"/>
<evidence type="ECO:0000256" key="7">
    <source>
        <dbReference type="ARBA" id="ARBA00023136"/>
    </source>
</evidence>
<dbReference type="InterPro" id="IPR037294">
    <property type="entry name" value="ABC_BtuC-like"/>
</dbReference>
<name>A0A4U0PAM3_9NEIS</name>
<evidence type="ECO:0000256" key="5">
    <source>
        <dbReference type="ARBA" id="ARBA00022692"/>
    </source>
</evidence>
<evidence type="ECO:0000256" key="2">
    <source>
        <dbReference type="ARBA" id="ARBA00007935"/>
    </source>
</evidence>
<feature type="transmembrane region" description="Helical" evidence="8">
    <location>
        <begin position="215"/>
        <end position="235"/>
    </location>
</feature>
<sequence>ATASSGWTTAFAVALGLSLLGQLGLPGQMAWALGGALTGSVLVLLLARAGEGEASPLRLVLAGIALTATCHGLMAFLLLSRQDSLDQFRFWVMGSLARLTPSLLWTGLPVLAAGALACLPLRRPLAALTLGDDQARGLGLNPERIRLLAVLAAGVLAGASVALVGPVAFLGLVAPYFARALGGIAVGVQLVFSAVFGALLLLAADIAARVLVAPFEAPASAVLAVVGAPLVIWMVRSDALLSLTRTGAEG</sequence>
<feature type="transmembrane region" description="Helical" evidence="8">
    <location>
        <begin position="59"/>
        <end position="79"/>
    </location>
</feature>
<evidence type="ECO:0000256" key="8">
    <source>
        <dbReference type="SAM" id="Phobius"/>
    </source>
</evidence>
<dbReference type="CDD" id="cd06550">
    <property type="entry name" value="TM_ABC_iron-siderophores_like"/>
    <property type="match status" value="1"/>
</dbReference>
<dbReference type="PANTHER" id="PTHR30472:SF1">
    <property type="entry name" value="FE(3+) DICITRATE TRANSPORT SYSTEM PERMEASE PROTEIN FECC-RELATED"/>
    <property type="match status" value="1"/>
</dbReference>
<organism evidence="9 10">
    <name type="scientific">Chitiniphilus eburneus</name>
    <dbReference type="NCBI Taxonomy" id="2571148"/>
    <lineage>
        <taxon>Bacteria</taxon>
        <taxon>Pseudomonadati</taxon>
        <taxon>Pseudomonadota</taxon>
        <taxon>Betaproteobacteria</taxon>
        <taxon>Neisseriales</taxon>
        <taxon>Chitinibacteraceae</taxon>
        <taxon>Chitiniphilus</taxon>
    </lineage>
</organism>
<feature type="transmembrane region" description="Helical" evidence="8">
    <location>
        <begin position="29"/>
        <end position="47"/>
    </location>
</feature>
<dbReference type="RefSeq" id="WP_136775110.1">
    <property type="nucleotide sequence ID" value="NZ_SUMF01000054.1"/>
</dbReference>
<proteinExistence type="inferred from homology"/>
<keyword evidence="3" id="KW-0813">Transport</keyword>
<dbReference type="Gene3D" id="1.10.3470.10">
    <property type="entry name" value="ABC transporter involved in vitamin B12 uptake, BtuC"/>
    <property type="match status" value="1"/>
</dbReference>
<evidence type="ECO:0000256" key="3">
    <source>
        <dbReference type="ARBA" id="ARBA00022448"/>
    </source>
</evidence>
<evidence type="ECO:0000256" key="1">
    <source>
        <dbReference type="ARBA" id="ARBA00004651"/>
    </source>
</evidence>
<dbReference type="Pfam" id="PF01032">
    <property type="entry name" value="FecCD"/>
    <property type="match status" value="1"/>
</dbReference>
<evidence type="ECO:0000313" key="10">
    <source>
        <dbReference type="Proteomes" id="UP000310016"/>
    </source>
</evidence>
<dbReference type="Proteomes" id="UP000310016">
    <property type="component" value="Unassembled WGS sequence"/>
</dbReference>
<dbReference type="SUPFAM" id="SSF81345">
    <property type="entry name" value="ABC transporter involved in vitamin B12 uptake, BtuC"/>
    <property type="match status" value="1"/>
</dbReference>
<feature type="transmembrane region" description="Helical" evidence="8">
    <location>
        <begin position="99"/>
        <end position="119"/>
    </location>
</feature>
<evidence type="ECO:0000256" key="4">
    <source>
        <dbReference type="ARBA" id="ARBA00022475"/>
    </source>
</evidence>
<reference evidence="9 10" key="1">
    <citation type="submission" date="2019-04" db="EMBL/GenBank/DDBJ databases">
        <title>Chitiniphilus eburnea sp. nov., a novel chitinolytic bacterium isolated from aquaculture sludge.</title>
        <authorList>
            <person name="Sheng M."/>
        </authorList>
    </citation>
    <scope>NUCLEOTIDE SEQUENCE [LARGE SCALE GENOMIC DNA]</scope>
    <source>
        <strain evidence="9 10">HX-2-15</strain>
    </source>
</reference>
<feature type="transmembrane region" description="Helical" evidence="8">
    <location>
        <begin position="147"/>
        <end position="174"/>
    </location>
</feature>
<dbReference type="InterPro" id="IPR000522">
    <property type="entry name" value="ABC_transptr_permease_BtuC"/>
</dbReference>
<dbReference type="OrthoDB" id="9782305at2"/>
<gene>
    <name evidence="9" type="ORF">FAZ21_19545</name>
</gene>
<keyword evidence="7 8" id="KW-0472">Membrane</keyword>